<proteinExistence type="predicted"/>
<protein>
    <recommendedName>
        <fullName evidence="1">Amidohydrolase 3 domain-containing protein</fullName>
    </recommendedName>
</protein>
<accession>A0A161Z1P0</accession>
<dbReference type="Pfam" id="PF07969">
    <property type="entry name" value="Amidohydro_3"/>
    <property type="match status" value="1"/>
</dbReference>
<organism evidence="2 3">
    <name type="scientific">Nocardia terpenica</name>
    <dbReference type="NCBI Taxonomy" id="455432"/>
    <lineage>
        <taxon>Bacteria</taxon>
        <taxon>Bacillati</taxon>
        <taxon>Actinomycetota</taxon>
        <taxon>Actinomycetes</taxon>
        <taxon>Mycobacteriales</taxon>
        <taxon>Nocardiaceae</taxon>
        <taxon>Nocardia</taxon>
    </lineage>
</organism>
<dbReference type="Gene3D" id="3.10.310.70">
    <property type="match status" value="1"/>
</dbReference>
<comment type="caution">
    <text evidence="2">The sequence shown here is derived from an EMBL/GenBank/DDBJ whole genome shotgun (WGS) entry which is preliminary data.</text>
</comment>
<sequence>MIERQPLLVTAARITTLDGPDAEAMALIGDRILAVGSLADLRDRFAAARIVDLGGHHIVPGFNDAHCHPSVTAETRLRLDVSPATTADVDALTTRIAQRAATVADGEWIFAAGYHPQRMPGADPRLTRDLLDRISVTKPIAVVLFNWHTAVVNSAALRLLGIDDDTADPVGGEFGRDHAGRLDGWLFEQAFLNPYFSGTGRTPWIPELDDEQLAGALLAENEYLHSVGITSYTDAIVTPQVWRVYEIARSAATLTPRVGMLLWNTYFDSAEQLGLRSGFGDERLRFVGVKAMYDGGLFGGTCLCRHPYAAGTGADNGIRLVDRAEFADLVRRVHDSGSRICVHANGDRAVSEVLDAIEAARAGNPGNRINHRIEHCSMVDAELLHRIRAADVTPVPFSGGIRQHAPQLVRYYGAERATGILPHRAFLDAGITVAGSSDYPTTPAEPLAAIESLLTRASAADGTVLGPEHRISVREALAIYTVGSAAATGESHLKGRLAPGMLADFTVLDTDIVDHPDRVGTTSVVQTWVGGTPVWARE</sequence>
<dbReference type="EMBL" id="LWGR01000009">
    <property type="protein sequence ID" value="KZM72174.1"/>
    <property type="molecule type" value="Genomic_DNA"/>
</dbReference>
<dbReference type="STRING" id="455432.AWN90_36460"/>
<evidence type="ECO:0000313" key="3">
    <source>
        <dbReference type="Proteomes" id="UP000076512"/>
    </source>
</evidence>
<dbReference type="CDD" id="cd01300">
    <property type="entry name" value="YtcJ_like"/>
    <property type="match status" value="1"/>
</dbReference>
<dbReference type="Proteomes" id="UP000076512">
    <property type="component" value="Unassembled WGS sequence"/>
</dbReference>
<evidence type="ECO:0000259" key="1">
    <source>
        <dbReference type="Pfam" id="PF07969"/>
    </source>
</evidence>
<dbReference type="Gene3D" id="3.20.20.140">
    <property type="entry name" value="Metal-dependent hydrolases"/>
    <property type="match status" value="1"/>
</dbReference>
<dbReference type="InterPro" id="IPR032466">
    <property type="entry name" value="Metal_Hydrolase"/>
</dbReference>
<dbReference type="InterPro" id="IPR011059">
    <property type="entry name" value="Metal-dep_hydrolase_composite"/>
</dbReference>
<reference evidence="2 3" key="1">
    <citation type="submission" date="2016-04" db="EMBL/GenBank/DDBJ databases">
        <authorList>
            <person name="Evans L.H."/>
            <person name="Alamgir A."/>
            <person name="Owens N."/>
            <person name="Weber N.D."/>
            <person name="Virtaneva K."/>
            <person name="Barbian K."/>
            <person name="Babar A."/>
            <person name="Rosenke K."/>
        </authorList>
    </citation>
    <scope>NUCLEOTIDE SEQUENCE [LARGE SCALE GENOMIC DNA]</scope>
    <source>
        <strain evidence="2 3">IFM 0406</strain>
    </source>
</reference>
<dbReference type="PANTHER" id="PTHR22642:SF2">
    <property type="entry name" value="PROTEIN LONG AFTER FAR-RED 3"/>
    <property type="match status" value="1"/>
</dbReference>
<dbReference type="Gene3D" id="2.30.40.10">
    <property type="entry name" value="Urease, subunit C, domain 1"/>
    <property type="match status" value="1"/>
</dbReference>
<keyword evidence="3" id="KW-1185">Reference proteome</keyword>
<dbReference type="SUPFAM" id="SSF51338">
    <property type="entry name" value="Composite domain of metallo-dependent hydrolases"/>
    <property type="match status" value="1"/>
</dbReference>
<dbReference type="InterPro" id="IPR033932">
    <property type="entry name" value="YtcJ-like"/>
</dbReference>
<dbReference type="InterPro" id="IPR013108">
    <property type="entry name" value="Amidohydro_3"/>
</dbReference>
<name>A0A161Z1P0_9NOCA</name>
<dbReference type="GO" id="GO:0016810">
    <property type="term" value="F:hydrolase activity, acting on carbon-nitrogen (but not peptide) bonds"/>
    <property type="evidence" value="ECO:0007669"/>
    <property type="project" value="InterPro"/>
</dbReference>
<dbReference type="AlphaFoldDB" id="A0A161Z1P0"/>
<feature type="domain" description="Amidohydrolase 3" evidence="1">
    <location>
        <begin position="49"/>
        <end position="534"/>
    </location>
</feature>
<dbReference type="SUPFAM" id="SSF51556">
    <property type="entry name" value="Metallo-dependent hydrolases"/>
    <property type="match status" value="1"/>
</dbReference>
<gene>
    <name evidence="2" type="ORF">AWN90_36460</name>
</gene>
<dbReference type="RefSeq" id="WP_067592461.1">
    <property type="nucleotide sequence ID" value="NZ_JABMCZ010000001.1"/>
</dbReference>
<dbReference type="PANTHER" id="PTHR22642">
    <property type="entry name" value="IMIDAZOLONEPROPIONASE"/>
    <property type="match status" value="1"/>
</dbReference>
<evidence type="ECO:0000313" key="2">
    <source>
        <dbReference type="EMBL" id="KZM72174.1"/>
    </source>
</evidence>